<feature type="transmembrane region" description="Helical" evidence="12">
    <location>
        <begin position="111"/>
        <end position="135"/>
    </location>
</feature>
<evidence type="ECO:0000313" key="16">
    <source>
        <dbReference type="Proteomes" id="UP000238205"/>
    </source>
</evidence>
<dbReference type="GO" id="GO:0015771">
    <property type="term" value="P:trehalose transport"/>
    <property type="evidence" value="ECO:0007669"/>
    <property type="project" value="TreeGrafter"/>
</dbReference>
<protein>
    <submittedName>
        <fullName evidence="15">PTS system sucrose-specific IIC component</fullName>
    </submittedName>
</protein>
<keyword evidence="2" id="KW-0813">Transport</keyword>
<feature type="transmembrane region" description="Helical" evidence="12">
    <location>
        <begin position="294"/>
        <end position="316"/>
    </location>
</feature>
<proteinExistence type="predicted"/>
<dbReference type="Pfam" id="PF02378">
    <property type="entry name" value="PTS_EIIC"/>
    <property type="match status" value="1"/>
</dbReference>
<dbReference type="PROSITE" id="PS51103">
    <property type="entry name" value="PTS_EIIC_TYPE_1"/>
    <property type="match status" value="1"/>
</dbReference>
<evidence type="ECO:0000256" key="4">
    <source>
        <dbReference type="ARBA" id="ARBA00022597"/>
    </source>
</evidence>
<dbReference type="GO" id="GO:0005886">
    <property type="term" value="C:plasma membrane"/>
    <property type="evidence" value="ECO:0007669"/>
    <property type="project" value="UniProtKB-SubCell"/>
</dbReference>
<name>A0A2T0W9P6_9LACT</name>
<feature type="transmembrane region" description="Helical" evidence="12">
    <location>
        <begin position="147"/>
        <end position="168"/>
    </location>
</feature>
<evidence type="ECO:0000259" key="14">
    <source>
        <dbReference type="PROSITE" id="PS51103"/>
    </source>
</evidence>
<feature type="transmembrane region" description="Helical" evidence="12">
    <location>
        <begin position="363"/>
        <end position="383"/>
    </location>
</feature>
<keyword evidence="6" id="KW-0598">Phosphotransferase system</keyword>
<keyword evidence="5" id="KW-0808">Transferase</keyword>
<dbReference type="PROSITE" id="PS01035">
    <property type="entry name" value="PTS_EIIB_TYPE_1_CYS"/>
    <property type="match status" value="1"/>
</dbReference>
<keyword evidence="4" id="KW-0762">Sugar transport</keyword>
<sequence>MSYQESIDGIIEAVGGKDNIKNFEHCATRMRIILKDDDKVDKEKAENVPESRGYFFNTGQHQFIFGTGKVNKVYSEFQQAMGEGGGGNNDSGDFKDDVYQNLNPAQKVVRILADILVPLIPVLVTTGLLMGVRGLLLELGLEMDDSWLAIFEMLTDTAFAFLPVLITFSATRKFGGTPIIGIVVGLMMVAPQLPNAWAVAGGDAEPLRLLGLDIVGYQGSIIPAIVAGYLISKLEKGLRKFVPDMIDLIVTPFVTISVTIFTMLLVLGPILQLVESGVLDGILWLVETPFGIGYIIYSAFQQVIVITGLHHSLSIVELGLLSDTGGNVLNTLGTASMAGQFGAAVAAAYLMKSQVKRANALSSSVSTLFGITEPLLFGVNLRVMRVFFSGMIGGAAGGLMVSIFGLAATGLGITFIPGILLYTHSVAALIQYIVVIAVAFAVAFMMVRVQSKQIKAELNVEA</sequence>
<feature type="transmembrane region" description="Helical" evidence="12">
    <location>
        <begin position="214"/>
        <end position="232"/>
    </location>
</feature>
<keyword evidence="7 12" id="KW-0812">Transmembrane</keyword>
<feature type="active site" description="Phosphocysteine intermediate; for EIIB activity" evidence="11">
    <location>
        <position position="26"/>
    </location>
</feature>
<evidence type="ECO:0000256" key="3">
    <source>
        <dbReference type="ARBA" id="ARBA00022475"/>
    </source>
</evidence>
<evidence type="ECO:0000256" key="8">
    <source>
        <dbReference type="ARBA" id="ARBA00022777"/>
    </source>
</evidence>
<dbReference type="GO" id="GO:0009401">
    <property type="term" value="P:phosphoenolpyruvate-dependent sugar phosphotransferase system"/>
    <property type="evidence" value="ECO:0007669"/>
    <property type="project" value="UniProtKB-KW"/>
</dbReference>
<dbReference type="OrthoDB" id="9769191at2"/>
<dbReference type="InterPro" id="IPR003352">
    <property type="entry name" value="PTS_EIIC"/>
</dbReference>
<feature type="transmembrane region" description="Helical" evidence="12">
    <location>
        <begin position="253"/>
        <end position="274"/>
    </location>
</feature>
<comment type="caution">
    <text evidence="15">The sequence shown here is derived from an EMBL/GenBank/DDBJ whole genome shotgun (WGS) entry which is preliminary data.</text>
</comment>
<dbReference type="InterPro" id="IPR001996">
    <property type="entry name" value="PTS_IIB_1"/>
</dbReference>
<dbReference type="GO" id="GO:0008982">
    <property type="term" value="F:protein-N(PI)-phosphohistidine-sugar phosphotransferase activity"/>
    <property type="evidence" value="ECO:0007669"/>
    <property type="project" value="InterPro"/>
</dbReference>
<evidence type="ECO:0000256" key="7">
    <source>
        <dbReference type="ARBA" id="ARBA00022692"/>
    </source>
</evidence>
<evidence type="ECO:0000256" key="12">
    <source>
        <dbReference type="SAM" id="Phobius"/>
    </source>
</evidence>
<dbReference type="InterPro" id="IPR018113">
    <property type="entry name" value="PTrfase_EIIB_Cys"/>
</dbReference>
<feature type="transmembrane region" description="Helical" evidence="12">
    <location>
        <begin position="426"/>
        <end position="447"/>
    </location>
</feature>
<gene>
    <name evidence="15" type="ORF">CLV38_10444</name>
</gene>
<dbReference type="InterPro" id="IPR036878">
    <property type="entry name" value="Glu_permease_IIB"/>
</dbReference>
<keyword evidence="9 12" id="KW-1133">Transmembrane helix</keyword>
<evidence type="ECO:0000256" key="9">
    <source>
        <dbReference type="ARBA" id="ARBA00022989"/>
    </source>
</evidence>
<evidence type="ECO:0000256" key="5">
    <source>
        <dbReference type="ARBA" id="ARBA00022679"/>
    </source>
</evidence>
<evidence type="ECO:0000256" key="11">
    <source>
        <dbReference type="PROSITE-ProRule" id="PRU00421"/>
    </source>
</evidence>
<feature type="transmembrane region" description="Helical" evidence="12">
    <location>
        <begin position="395"/>
        <end position="420"/>
    </location>
</feature>
<dbReference type="Gene3D" id="3.30.1360.60">
    <property type="entry name" value="Glucose permease domain IIB"/>
    <property type="match status" value="1"/>
</dbReference>
<keyword evidence="10 12" id="KW-0472">Membrane</keyword>
<dbReference type="Proteomes" id="UP000238205">
    <property type="component" value="Unassembled WGS sequence"/>
</dbReference>
<dbReference type="PANTHER" id="PTHR30175">
    <property type="entry name" value="PHOSPHOTRANSFERASE SYSTEM TRANSPORT PROTEIN"/>
    <property type="match status" value="1"/>
</dbReference>
<keyword evidence="3" id="KW-1003">Cell membrane</keyword>
<dbReference type="FunFam" id="3.30.1360.60:FF:000001">
    <property type="entry name" value="PTS system glucose-specific IIBC component PtsG"/>
    <property type="match status" value="1"/>
</dbReference>
<comment type="subcellular location">
    <subcellularLocation>
        <location evidence="1">Cell membrane</location>
        <topology evidence="1">Multi-pass membrane protein</topology>
    </subcellularLocation>
</comment>
<evidence type="ECO:0000256" key="6">
    <source>
        <dbReference type="ARBA" id="ARBA00022683"/>
    </source>
</evidence>
<dbReference type="EMBL" id="PVTO01000004">
    <property type="protein sequence ID" value="PRY83438.1"/>
    <property type="molecule type" value="Genomic_DNA"/>
</dbReference>
<feature type="transmembrane region" description="Helical" evidence="12">
    <location>
        <begin position="328"/>
        <end position="351"/>
    </location>
</feature>
<keyword evidence="16" id="KW-1185">Reference proteome</keyword>
<dbReference type="PANTHER" id="PTHR30175:SF7">
    <property type="entry name" value="NEGATIVE REGULATOR OF SACY ACTIVITY"/>
    <property type="match status" value="1"/>
</dbReference>
<feature type="domain" description="PTS EIIC type-1" evidence="14">
    <location>
        <begin position="110"/>
        <end position="462"/>
    </location>
</feature>
<dbReference type="RefSeq" id="WP_106191347.1">
    <property type="nucleotide sequence ID" value="NZ_PVTO01000004.1"/>
</dbReference>
<dbReference type="SUPFAM" id="SSF55604">
    <property type="entry name" value="Glucose permease domain IIB"/>
    <property type="match status" value="1"/>
</dbReference>
<accession>A0A2T0W9P6</accession>
<keyword evidence="8" id="KW-0418">Kinase</keyword>
<dbReference type="InterPro" id="IPR013013">
    <property type="entry name" value="PTS_EIIC_1"/>
</dbReference>
<evidence type="ECO:0000259" key="13">
    <source>
        <dbReference type="PROSITE" id="PS51098"/>
    </source>
</evidence>
<feature type="transmembrane region" description="Helical" evidence="12">
    <location>
        <begin position="175"/>
        <end position="194"/>
    </location>
</feature>
<dbReference type="InterPro" id="IPR050558">
    <property type="entry name" value="PTS_Sugar-Specific_Components"/>
</dbReference>
<dbReference type="AlphaFoldDB" id="A0A2T0W9P6"/>
<evidence type="ECO:0000256" key="2">
    <source>
        <dbReference type="ARBA" id="ARBA00022448"/>
    </source>
</evidence>
<evidence type="ECO:0000256" key="10">
    <source>
        <dbReference type="ARBA" id="ARBA00023136"/>
    </source>
</evidence>
<dbReference type="Pfam" id="PF00367">
    <property type="entry name" value="PTS_EIIB"/>
    <property type="match status" value="1"/>
</dbReference>
<reference evidence="15 16" key="1">
    <citation type="submission" date="2018-03" db="EMBL/GenBank/DDBJ databases">
        <title>Genomic Encyclopedia of Archaeal and Bacterial Type Strains, Phase II (KMG-II): from individual species to whole genera.</title>
        <authorList>
            <person name="Goeker M."/>
        </authorList>
    </citation>
    <scope>NUCLEOTIDE SEQUENCE [LARGE SCALE GENOMIC DNA]</scope>
    <source>
        <strain evidence="15 16">DSM 13175</strain>
    </source>
</reference>
<evidence type="ECO:0000313" key="15">
    <source>
        <dbReference type="EMBL" id="PRY83438.1"/>
    </source>
</evidence>
<dbReference type="PROSITE" id="PS51098">
    <property type="entry name" value="PTS_EIIB_TYPE_1"/>
    <property type="match status" value="1"/>
</dbReference>
<dbReference type="GO" id="GO:0016301">
    <property type="term" value="F:kinase activity"/>
    <property type="evidence" value="ECO:0007669"/>
    <property type="project" value="UniProtKB-KW"/>
</dbReference>
<organism evidence="15 16">
    <name type="scientific">Alkalibacterium olivapovliticus</name>
    <dbReference type="NCBI Taxonomy" id="99907"/>
    <lineage>
        <taxon>Bacteria</taxon>
        <taxon>Bacillati</taxon>
        <taxon>Bacillota</taxon>
        <taxon>Bacilli</taxon>
        <taxon>Lactobacillales</taxon>
        <taxon>Carnobacteriaceae</taxon>
        <taxon>Alkalibacterium</taxon>
    </lineage>
</organism>
<evidence type="ECO:0000256" key="1">
    <source>
        <dbReference type="ARBA" id="ARBA00004651"/>
    </source>
</evidence>
<dbReference type="GO" id="GO:0090589">
    <property type="term" value="F:protein-phosphocysteine-trehalose phosphotransferase system transporter activity"/>
    <property type="evidence" value="ECO:0007669"/>
    <property type="project" value="TreeGrafter"/>
</dbReference>
<feature type="domain" description="PTS EIIB type-1" evidence="13">
    <location>
        <begin position="4"/>
        <end position="87"/>
    </location>
</feature>